<proteinExistence type="predicted"/>
<comment type="caution">
    <text evidence="1">The sequence shown here is derived from an EMBL/GenBank/DDBJ whole genome shotgun (WGS) entry which is preliminary data.</text>
</comment>
<accession>A0ABQ3V0T5</accession>
<dbReference type="EMBL" id="BNJG01000003">
    <property type="protein sequence ID" value="GHO58746.1"/>
    <property type="molecule type" value="Genomic_DNA"/>
</dbReference>
<keyword evidence="1" id="KW-0808">Transferase</keyword>
<organism evidence="1 2">
    <name type="scientific">Ktedonobacter robiniae</name>
    <dbReference type="NCBI Taxonomy" id="2778365"/>
    <lineage>
        <taxon>Bacteria</taxon>
        <taxon>Bacillati</taxon>
        <taxon>Chloroflexota</taxon>
        <taxon>Ktedonobacteria</taxon>
        <taxon>Ktedonobacterales</taxon>
        <taxon>Ktedonobacteraceae</taxon>
        <taxon>Ktedonobacter</taxon>
    </lineage>
</organism>
<dbReference type="Proteomes" id="UP000654345">
    <property type="component" value="Unassembled WGS sequence"/>
</dbReference>
<keyword evidence="1" id="KW-0418">Kinase</keyword>
<sequence length="199" mass="22968">MFNVCPQCGEYSVEKTVDPSGPYAVCPFCHYAHPFLQQPLFIITGPSGAGKTTVCLELVSRLHECVVMESDILWGHNPEGYHETWLRIAKNVGQAGRPVVLCGTALPEHFETQPERRYFSTLYYLAIVCDDTLLEERLKRRPLWRKSSSSDVVEQMIQFNRWLKEHTNTTNPPMTLYDNSHQPLQETSEEIAQWIRQRL</sequence>
<evidence type="ECO:0000313" key="1">
    <source>
        <dbReference type="EMBL" id="GHO58746.1"/>
    </source>
</evidence>
<keyword evidence="2" id="KW-1185">Reference proteome</keyword>
<reference evidence="1 2" key="1">
    <citation type="journal article" date="2021" name="Int. J. Syst. Evol. Microbiol.">
        <title>Reticulibacter mediterranei gen. nov., sp. nov., within the new family Reticulibacteraceae fam. nov., and Ktedonospora formicarum gen. nov., sp. nov., Ktedonobacter robiniae sp. nov., Dictyobacter formicarum sp. nov. and Dictyobacter arantiisoli sp. nov., belonging to the class Ktedonobacteria.</title>
        <authorList>
            <person name="Yabe S."/>
            <person name="Zheng Y."/>
            <person name="Wang C.M."/>
            <person name="Sakai Y."/>
            <person name="Abe K."/>
            <person name="Yokota A."/>
            <person name="Donadio S."/>
            <person name="Cavaletti L."/>
            <person name="Monciardini P."/>
        </authorList>
    </citation>
    <scope>NUCLEOTIDE SEQUENCE [LARGE SCALE GENOMIC DNA]</scope>
    <source>
        <strain evidence="1 2">SOSP1-30</strain>
    </source>
</reference>
<dbReference type="RefSeq" id="WP_201374996.1">
    <property type="nucleotide sequence ID" value="NZ_BNJG01000003.1"/>
</dbReference>
<name>A0ABQ3V0T5_9CHLR</name>
<dbReference type="GO" id="GO:0016301">
    <property type="term" value="F:kinase activity"/>
    <property type="evidence" value="ECO:0007669"/>
    <property type="project" value="UniProtKB-KW"/>
</dbReference>
<dbReference type="InterPro" id="IPR027417">
    <property type="entry name" value="P-loop_NTPase"/>
</dbReference>
<evidence type="ECO:0000313" key="2">
    <source>
        <dbReference type="Proteomes" id="UP000654345"/>
    </source>
</evidence>
<dbReference type="Gene3D" id="3.40.50.300">
    <property type="entry name" value="P-loop containing nucleotide triphosphate hydrolases"/>
    <property type="match status" value="1"/>
</dbReference>
<gene>
    <name evidence="1" type="ORF">KSB_72210</name>
</gene>
<dbReference type="Pfam" id="PF13238">
    <property type="entry name" value="AAA_18"/>
    <property type="match status" value="1"/>
</dbReference>
<dbReference type="SUPFAM" id="SSF52540">
    <property type="entry name" value="P-loop containing nucleoside triphosphate hydrolases"/>
    <property type="match status" value="1"/>
</dbReference>
<protein>
    <submittedName>
        <fullName evidence="1">Nucleoside kinase</fullName>
    </submittedName>
</protein>